<gene>
    <name evidence="2" type="ORF">ENSA7_48270</name>
</gene>
<keyword evidence="1" id="KW-0812">Transmembrane</keyword>
<feature type="transmembrane region" description="Helical" evidence="1">
    <location>
        <begin position="20"/>
        <end position="42"/>
    </location>
</feature>
<evidence type="ECO:0000313" key="3">
    <source>
        <dbReference type="Proteomes" id="UP000238823"/>
    </source>
</evidence>
<dbReference type="AlphaFoldDB" id="A0A2S9YIW4"/>
<keyword evidence="1" id="KW-0472">Membrane</keyword>
<accession>A0A2S9YIW4</accession>
<proteinExistence type="predicted"/>
<evidence type="ECO:0000256" key="1">
    <source>
        <dbReference type="SAM" id="Phobius"/>
    </source>
</evidence>
<evidence type="ECO:0000313" key="2">
    <source>
        <dbReference type="EMBL" id="PRQ05044.1"/>
    </source>
</evidence>
<keyword evidence="1" id="KW-1133">Transmembrane helix</keyword>
<name>A0A2S9YIW4_9BACT</name>
<sequence length="45" mass="5398">MMADSRWRWHKSTWWGWMWGPIPVAFMLLVVGLAGAFFYFYVVAE</sequence>
<protein>
    <submittedName>
        <fullName evidence="2">Uncharacterized protein</fullName>
    </submittedName>
</protein>
<comment type="caution">
    <text evidence="2">The sequence shown here is derived from an EMBL/GenBank/DDBJ whole genome shotgun (WGS) entry which is preliminary data.</text>
</comment>
<dbReference type="Proteomes" id="UP000238823">
    <property type="component" value="Unassembled WGS sequence"/>
</dbReference>
<organism evidence="2 3">
    <name type="scientific">Enhygromyxa salina</name>
    <dbReference type="NCBI Taxonomy" id="215803"/>
    <lineage>
        <taxon>Bacteria</taxon>
        <taxon>Pseudomonadati</taxon>
        <taxon>Myxococcota</taxon>
        <taxon>Polyangia</taxon>
        <taxon>Nannocystales</taxon>
        <taxon>Nannocystaceae</taxon>
        <taxon>Enhygromyxa</taxon>
    </lineage>
</organism>
<reference evidence="2 3" key="1">
    <citation type="submission" date="2018-03" db="EMBL/GenBank/DDBJ databases">
        <title>Draft Genome Sequences of the Obligatory Marine Myxobacteria Enhygromyxa salina SWB007.</title>
        <authorList>
            <person name="Poehlein A."/>
            <person name="Moghaddam J.A."/>
            <person name="Harms H."/>
            <person name="Alanjari M."/>
            <person name="Koenig G.M."/>
            <person name="Daniel R."/>
            <person name="Schaeberle T.F."/>
        </authorList>
    </citation>
    <scope>NUCLEOTIDE SEQUENCE [LARGE SCALE GENOMIC DNA]</scope>
    <source>
        <strain evidence="2 3">SWB007</strain>
    </source>
</reference>
<dbReference type="EMBL" id="PVNL01000099">
    <property type="protein sequence ID" value="PRQ05044.1"/>
    <property type="molecule type" value="Genomic_DNA"/>
</dbReference>